<sequence>MNPLHTPGEVTEGDDKITIGEALEGSALPVPNKPVDQGDAAAIRAAEVRATGINKTLPGGFAATAQSAAIFNARPIADKYKTTLAEGKFGAGRSTRQSTL</sequence>
<protein>
    <recommendedName>
        <fullName evidence="3">SMP domain-containing protein</fullName>
    </recommendedName>
</protein>
<dbReference type="InterPro" id="IPR007011">
    <property type="entry name" value="LEA_SMP_dom"/>
</dbReference>
<dbReference type="Proteomes" id="UP001187192">
    <property type="component" value="Unassembled WGS sequence"/>
</dbReference>
<reference evidence="4" key="1">
    <citation type="submission" date="2023-07" db="EMBL/GenBank/DDBJ databases">
        <title>draft genome sequence of fig (Ficus carica).</title>
        <authorList>
            <person name="Takahashi T."/>
            <person name="Nishimura K."/>
        </authorList>
    </citation>
    <scope>NUCLEOTIDE SEQUENCE</scope>
</reference>
<evidence type="ECO:0000313" key="5">
    <source>
        <dbReference type="Proteomes" id="UP001187192"/>
    </source>
</evidence>
<keyword evidence="5" id="KW-1185">Reference proteome</keyword>
<dbReference type="PANTHER" id="PTHR31174">
    <property type="entry name" value="SEED MATURATION FAMILY PROTEIN"/>
    <property type="match status" value="1"/>
</dbReference>
<comment type="caution">
    <text evidence="4">The sequence shown here is derived from an EMBL/GenBank/DDBJ whole genome shotgun (WGS) entry which is preliminary data.</text>
</comment>
<dbReference type="EMBL" id="BTGU01000029">
    <property type="protein sequence ID" value="GMN48821.1"/>
    <property type="molecule type" value="Genomic_DNA"/>
</dbReference>
<proteinExistence type="inferred from homology"/>
<dbReference type="AlphaFoldDB" id="A0AA88DAB9"/>
<evidence type="ECO:0000259" key="3">
    <source>
        <dbReference type="Pfam" id="PF04927"/>
    </source>
</evidence>
<feature type="domain" description="SMP" evidence="3">
    <location>
        <begin position="17"/>
        <end position="74"/>
    </location>
</feature>
<evidence type="ECO:0000313" key="4">
    <source>
        <dbReference type="EMBL" id="GMN48821.1"/>
    </source>
</evidence>
<gene>
    <name evidence="4" type="ORF">TIFTF001_017993</name>
</gene>
<keyword evidence="2" id="KW-0677">Repeat</keyword>
<dbReference type="InterPro" id="IPR042971">
    <property type="entry name" value="LEA_SMP"/>
</dbReference>
<comment type="similarity">
    <text evidence="1">Belongs to the LEA type SMP family.</text>
</comment>
<evidence type="ECO:0000256" key="2">
    <source>
        <dbReference type="ARBA" id="ARBA00022737"/>
    </source>
</evidence>
<evidence type="ECO:0000256" key="1">
    <source>
        <dbReference type="ARBA" id="ARBA00010733"/>
    </source>
</evidence>
<organism evidence="4 5">
    <name type="scientific">Ficus carica</name>
    <name type="common">Common fig</name>
    <dbReference type="NCBI Taxonomy" id="3494"/>
    <lineage>
        <taxon>Eukaryota</taxon>
        <taxon>Viridiplantae</taxon>
        <taxon>Streptophyta</taxon>
        <taxon>Embryophyta</taxon>
        <taxon>Tracheophyta</taxon>
        <taxon>Spermatophyta</taxon>
        <taxon>Magnoliopsida</taxon>
        <taxon>eudicotyledons</taxon>
        <taxon>Gunneridae</taxon>
        <taxon>Pentapetalae</taxon>
        <taxon>rosids</taxon>
        <taxon>fabids</taxon>
        <taxon>Rosales</taxon>
        <taxon>Moraceae</taxon>
        <taxon>Ficeae</taxon>
        <taxon>Ficus</taxon>
    </lineage>
</organism>
<name>A0AA88DAB9_FICCA</name>
<dbReference type="PANTHER" id="PTHR31174:SF7">
    <property type="entry name" value="LATE EMBRYOGENESIS ABUNDANT PROTEIN 31-RELATED"/>
    <property type="match status" value="1"/>
</dbReference>
<dbReference type="Pfam" id="PF04927">
    <property type="entry name" value="SMP"/>
    <property type="match status" value="1"/>
</dbReference>
<accession>A0AA88DAB9</accession>